<name>A0A3L6S391_PANMI</name>
<accession>A0A3L6S391</accession>
<dbReference type="AlphaFoldDB" id="A0A3L6S391"/>
<dbReference type="EMBL" id="PQIB02000006">
    <property type="protein sequence ID" value="RLN13400.1"/>
    <property type="molecule type" value="Genomic_DNA"/>
</dbReference>
<organism evidence="1 2">
    <name type="scientific">Panicum miliaceum</name>
    <name type="common">Proso millet</name>
    <name type="synonym">Broomcorn millet</name>
    <dbReference type="NCBI Taxonomy" id="4540"/>
    <lineage>
        <taxon>Eukaryota</taxon>
        <taxon>Viridiplantae</taxon>
        <taxon>Streptophyta</taxon>
        <taxon>Embryophyta</taxon>
        <taxon>Tracheophyta</taxon>
        <taxon>Spermatophyta</taxon>
        <taxon>Magnoliopsida</taxon>
        <taxon>Liliopsida</taxon>
        <taxon>Poales</taxon>
        <taxon>Poaceae</taxon>
        <taxon>PACMAD clade</taxon>
        <taxon>Panicoideae</taxon>
        <taxon>Panicodae</taxon>
        <taxon>Paniceae</taxon>
        <taxon>Panicinae</taxon>
        <taxon>Panicum</taxon>
        <taxon>Panicum sect. Panicum</taxon>
    </lineage>
</organism>
<sequence length="70" mass="7907">MERIDQNVSTNPVKIIMQEMVTVCLVVAILKAESFPLQCRLSVEKICENLSKNNIEKEIAQNVLETSDQS</sequence>
<comment type="caution">
    <text evidence="1">The sequence shown here is derived from an EMBL/GenBank/DDBJ whole genome shotgun (WGS) entry which is preliminary data.</text>
</comment>
<reference evidence="2" key="1">
    <citation type="journal article" date="2019" name="Nat. Commun.">
        <title>The genome of broomcorn millet.</title>
        <authorList>
            <person name="Zou C."/>
            <person name="Miki D."/>
            <person name="Li D."/>
            <person name="Tang Q."/>
            <person name="Xiao L."/>
            <person name="Rajput S."/>
            <person name="Deng P."/>
            <person name="Jia W."/>
            <person name="Huang R."/>
            <person name="Zhang M."/>
            <person name="Sun Y."/>
            <person name="Hu J."/>
            <person name="Fu X."/>
            <person name="Schnable P.S."/>
            <person name="Li F."/>
            <person name="Zhang H."/>
            <person name="Feng B."/>
            <person name="Zhu X."/>
            <person name="Liu R."/>
            <person name="Schnable J.C."/>
            <person name="Zhu J.-K."/>
            <person name="Zhang H."/>
        </authorList>
    </citation>
    <scope>NUCLEOTIDE SEQUENCE [LARGE SCALE GENOMIC DNA]</scope>
</reference>
<dbReference type="Proteomes" id="UP000275267">
    <property type="component" value="Unassembled WGS sequence"/>
</dbReference>
<protein>
    <submittedName>
        <fullName evidence="1">Uncharacterized protein</fullName>
    </submittedName>
</protein>
<gene>
    <name evidence="1" type="ORF">C2845_PM09G14420</name>
</gene>
<keyword evidence="2" id="KW-1185">Reference proteome</keyword>
<evidence type="ECO:0000313" key="1">
    <source>
        <dbReference type="EMBL" id="RLN13400.1"/>
    </source>
</evidence>
<evidence type="ECO:0000313" key="2">
    <source>
        <dbReference type="Proteomes" id="UP000275267"/>
    </source>
</evidence>
<proteinExistence type="predicted"/>